<reference evidence="2" key="1">
    <citation type="submission" date="2020-10" db="EMBL/GenBank/DDBJ databases">
        <title>The Whole-Genome Sequence of Metschnikowia persimmonesis, a Novel Endophytic Yeast Species Isolated from Medicinal Plant Diospyros kaki Thumb.</title>
        <authorList>
            <person name="Rahmat E."/>
            <person name="Kang Y."/>
        </authorList>
    </citation>
    <scope>NUCLEOTIDE SEQUENCE</scope>
    <source>
        <strain evidence="2">KIOM G15050</strain>
    </source>
</reference>
<sequence length="890" mass="99020">MSDRIRHNPGGVDPLTGPRGRHGPPDPPDPTSASSEAHLATFSQSPPEPPSESSQDIREDNLVNSKDPDQMEDSSDEEYVDSQSSGSSMEESSSDGSNSDSNNLEGAGVLSDKTHGPAHNENTLGTKKMTYANATNPKTQKQYKTNKTQKKNQTDDEVEEFVREVEEEMRKEVDFLYKGVKDTMQGPGSVFQRISLDKLMGLMKPEMRLRVLNKYFENKNSLKMKLENPNELSKETIITILQEWCAARLEKEKTIFQTVSRTIRNTEEKLEELMERAANEMSPTKEIVVEKTRLTAILNDLLLAVEEQFKLMGALMLIPTARIVDNRIHFPMSRQPNTAAELREEFDLHEDIHVSADAINDAMAQILRDTDFSLERVDTDWFYVKDAPRVKGQLMVLNVGFDPFGLIRQFVTRCFLQPEDSILAWYDDEERSTPTRAFSKVLVDLGQLQTPPKRLTWGVFASNHASRCQKFEKRARTLKQSDAEFVETYKEVDPEAISQLQSLTDDLHQRRVEVIKAQKETSLELMQTPAHAKVVDKHNVTVEVIYIFRLCPICHTTEHSYNECMKKGCKVCGHPYHPDYSCSKRCNCNKRPFHKVENCPNKSRKIAQPKAAAAAPQKATIGSQKGPYKQSNMFDILATQGDDESPEVMDTEEDEDLVEARLKVVDTRHKYQKVMKSRDTVERQSLVFEKSVQAATQPNSNKEPREDSPERARKLTSQPTRLGSILKGDNNNRVSKSVQEGQSSSKTTSADVQKLALLSSKANEGQGASGEVGPASNAPVSVASGPVLGTTAVAEKPRGPPDKGQTRPEHDSGRSPLDILSQQGGKGPIPDPSLAQSSKISANSHILELGSSHFDKSATSASTNHSVAHLDSSGKRLSESSSGDTVSSRK</sequence>
<dbReference type="Proteomes" id="UP000649328">
    <property type="component" value="Unassembled WGS sequence"/>
</dbReference>
<evidence type="ECO:0000313" key="2">
    <source>
        <dbReference type="EMBL" id="KAF8000562.1"/>
    </source>
</evidence>
<feature type="compositionally biased region" description="Low complexity" evidence="1">
    <location>
        <begin position="135"/>
        <end position="146"/>
    </location>
</feature>
<feature type="region of interest" description="Disordered" evidence="1">
    <location>
        <begin position="1"/>
        <end position="157"/>
    </location>
</feature>
<accession>A0A8H7GQ83</accession>
<organism evidence="2 3">
    <name type="scientific">Metschnikowia pulcherrima</name>
    <dbReference type="NCBI Taxonomy" id="27326"/>
    <lineage>
        <taxon>Eukaryota</taxon>
        <taxon>Fungi</taxon>
        <taxon>Dikarya</taxon>
        <taxon>Ascomycota</taxon>
        <taxon>Saccharomycotina</taxon>
        <taxon>Pichiomycetes</taxon>
        <taxon>Metschnikowiaceae</taxon>
        <taxon>Metschnikowia</taxon>
    </lineage>
</organism>
<protein>
    <submittedName>
        <fullName evidence="2">Uncharacterized protein</fullName>
    </submittedName>
</protein>
<feature type="compositionally biased region" description="Acidic residues" evidence="1">
    <location>
        <begin position="70"/>
        <end position="80"/>
    </location>
</feature>
<feature type="compositionally biased region" description="Basic and acidic residues" evidence="1">
    <location>
        <begin position="795"/>
        <end position="813"/>
    </location>
</feature>
<gene>
    <name evidence="2" type="ORF">HF325_005491</name>
</gene>
<comment type="caution">
    <text evidence="2">The sequence shown here is derived from an EMBL/GenBank/DDBJ whole genome shotgun (WGS) entry which is preliminary data.</text>
</comment>
<name>A0A8H7GQ83_9ASCO</name>
<evidence type="ECO:0000313" key="3">
    <source>
        <dbReference type="Proteomes" id="UP000649328"/>
    </source>
</evidence>
<proteinExistence type="predicted"/>
<keyword evidence="3" id="KW-1185">Reference proteome</keyword>
<feature type="compositionally biased region" description="Polar residues" evidence="1">
    <location>
        <begin position="857"/>
        <end position="866"/>
    </location>
</feature>
<feature type="compositionally biased region" description="Basic and acidic residues" evidence="1">
    <location>
        <begin position="55"/>
        <end position="69"/>
    </location>
</feature>
<feature type="region of interest" description="Disordered" evidence="1">
    <location>
        <begin position="856"/>
        <end position="890"/>
    </location>
</feature>
<feature type="region of interest" description="Disordered" evidence="1">
    <location>
        <begin position="690"/>
        <end position="840"/>
    </location>
</feature>
<dbReference type="AlphaFoldDB" id="A0A8H7GQ83"/>
<dbReference type="EMBL" id="JACBPP010000007">
    <property type="protein sequence ID" value="KAF8000562.1"/>
    <property type="molecule type" value="Genomic_DNA"/>
</dbReference>
<evidence type="ECO:0000256" key="1">
    <source>
        <dbReference type="SAM" id="MobiDB-lite"/>
    </source>
</evidence>
<dbReference type="OrthoDB" id="4103775at2759"/>
<feature type="compositionally biased region" description="Polar residues" evidence="1">
    <location>
        <begin position="729"/>
        <end position="751"/>
    </location>
</feature>
<feature type="compositionally biased region" description="Low complexity" evidence="1">
    <location>
        <begin position="81"/>
        <end position="106"/>
    </location>
</feature>
<feature type="compositionally biased region" description="Basic and acidic residues" evidence="1">
    <location>
        <begin position="702"/>
        <end position="713"/>
    </location>
</feature>